<name>A0ABW3Y3D9_9FLAO</name>
<proteinExistence type="predicted"/>
<dbReference type="Proteomes" id="UP001597201">
    <property type="component" value="Unassembled WGS sequence"/>
</dbReference>
<evidence type="ECO:0000256" key="1">
    <source>
        <dbReference type="ARBA" id="ARBA00022729"/>
    </source>
</evidence>
<evidence type="ECO:0000313" key="5">
    <source>
        <dbReference type="Proteomes" id="UP001597201"/>
    </source>
</evidence>
<dbReference type="EMBL" id="JBHTMY010000003">
    <property type="protein sequence ID" value="MFD1316407.1"/>
    <property type="molecule type" value="Genomic_DNA"/>
</dbReference>
<evidence type="ECO:0000259" key="3">
    <source>
        <dbReference type="Pfam" id="PF22666"/>
    </source>
</evidence>
<dbReference type="InterPro" id="IPR008979">
    <property type="entry name" value="Galactose-bd-like_sf"/>
</dbReference>
<dbReference type="Gene3D" id="2.60.120.260">
    <property type="entry name" value="Galactose-binding domain-like"/>
    <property type="match status" value="2"/>
</dbReference>
<organism evidence="4 5">
    <name type="scientific">Namhaeicola litoreus</name>
    <dbReference type="NCBI Taxonomy" id="1052145"/>
    <lineage>
        <taxon>Bacteria</taxon>
        <taxon>Pseudomonadati</taxon>
        <taxon>Bacteroidota</taxon>
        <taxon>Flavobacteriia</taxon>
        <taxon>Flavobacteriales</taxon>
        <taxon>Flavobacteriaceae</taxon>
        <taxon>Namhaeicola</taxon>
    </lineage>
</organism>
<protein>
    <submittedName>
        <fullName evidence="4">Glycosyl hydrolase</fullName>
    </submittedName>
</protein>
<evidence type="ECO:0000256" key="2">
    <source>
        <dbReference type="ARBA" id="ARBA00022801"/>
    </source>
</evidence>
<dbReference type="PANTHER" id="PTHR43817">
    <property type="entry name" value="GLYCOSYL HYDROLASE"/>
    <property type="match status" value="1"/>
</dbReference>
<gene>
    <name evidence="4" type="ORF">ACFQ39_12330</name>
</gene>
<evidence type="ECO:0000313" key="4">
    <source>
        <dbReference type="EMBL" id="MFD1316407.1"/>
    </source>
</evidence>
<keyword evidence="1" id="KW-0732">Signal</keyword>
<dbReference type="Pfam" id="PF22666">
    <property type="entry name" value="Glyco_hydro_2_N2"/>
    <property type="match status" value="1"/>
</dbReference>
<comment type="caution">
    <text evidence="4">The sequence shown here is derived from an EMBL/GenBank/DDBJ whole genome shotgun (WGS) entry which is preliminary data.</text>
</comment>
<accession>A0ABW3Y3D9</accession>
<reference evidence="5" key="1">
    <citation type="journal article" date="2019" name="Int. J. Syst. Evol. Microbiol.">
        <title>The Global Catalogue of Microorganisms (GCM) 10K type strain sequencing project: providing services to taxonomists for standard genome sequencing and annotation.</title>
        <authorList>
            <consortium name="The Broad Institute Genomics Platform"/>
            <consortium name="The Broad Institute Genome Sequencing Center for Infectious Disease"/>
            <person name="Wu L."/>
            <person name="Ma J."/>
        </authorList>
    </citation>
    <scope>NUCLEOTIDE SEQUENCE [LARGE SCALE GENOMIC DNA]</scope>
    <source>
        <strain evidence="5">CCUG 61485</strain>
    </source>
</reference>
<dbReference type="NCBIfam" id="NF045579">
    <property type="entry name" value="rhamnoside_JR"/>
    <property type="match status" value="1"/>
</dbReference>
<dbReference type="RefSeq" id="WP_377179353.1">
    <property type="nucleotide sequence ID" value="NZ_JBHTMY010000003.1"/>
</dbReference>
<keyword evidence="2 4" id="KW-0378">Hydrolase</keyword>
<dbReference type="PANTHER" id="PTHR43817:SF1">
    <property type="entry name" value="HYDROLASE, FAMILY 43, PUTATIVE (AFU_ORTHOLOGUE AFUA_3G01660)-RELATED"/>
    <property type="match status" value="1"/>
</dbReference>
<keyword evidence="5" id="KW-1185">Reference proteome</keyword>
<feature type="domain" description="Beta-mannosidase-like galactose-binding" evidence="3">
    <location>
        <begin position="974"/>
        <end position="1048"/>
    </location>
</feature>
<sequence length="1123" mass="128054">MKNIKYCFIFLLVFFGSWPFFGQEEKSLEENFKNPPERAKPRAWMHAMSSNMSKEGLTKDLDAIQKVGIGGILLFNVTHTIPKGKVLFNSDKHHELIRHAAEECERLGLSFGVHNSDGWTSSGGPWITPENSMKMIVWTEEIVDGGEVLLNLNRPTAREDFYKDVAVLAYPAFSSELEDNKIKPLITSSDLKLDTGLISDGNWDKPTVLHSSLENKNWIQFDFGKPYGIQSIHMALTKTIAGSRKSTLFCSDDGVDFKKVKTFDLKRLSKREFAIEESFPEITARFFRIETEDDYEIMELRFSKRMNYVNYLAKTSLFKIENDRLAPIKTDESVEIIKKNTILDLTSLMNQNGLLKANLPQGKWTVMRFGFTTTGAVNSPASDEGRGLELDKMDKKALKIHYDAYVGKVVKNSKDTAPNALQYLEIDSFEVGGQNWTDDYASIFEKTYGYSIIPFLPLYSGKLVESAEVSDEILWEIRKLNSDLITKNYFGYFTELTHNDGLISYIEPYSFNAPFNELDAGKETDIPMGEFWMHQRYQTETAVSSARIYGRKIVSAESFSAQSNINWRGHPGFSKTTGDMAWILGINEFMFHRFAHQANTHVKPGMTMSQWGSHIDRTQTWWENAGAEWFKYIARGSYLLRQGNPVSDLLIYVGEGSPNSITKRNSFSVEIPVEINFDNISTDALLNRVKVKNGELFLPEGTKYKALVLHNCERLTLNTLLKIHELAGKGIIIIGERPHKIAGYANTEQDKILFNKLLDEIWQKQKTFTTFDWHNVFKENGIQYDLVAKNEKSYLPYIHRSTPNEEIYFISNQDSIKHKIDLQFSLKGKIPELWNPMTGETKQIAYFKNNKEGTQMSLVLEGAESTFIVFRKSNVDQEHVIDLKTLASDAPVFSYNGKKGIDMDVSMNGNYSIKFFSGQEKNVDVTDLAQASLLKNLWIIAFSEESDIDQLKVDRLFDWTTSSNFDIKHYSGTANYKTSFSIKKSQIKENEKLILDLGEVNIAAKVILNGKEVSTLWVAPFKVDISKFVKVGENSLEIEVTNTWTNRLIGDEHYERTDMYSIDSYGNEIPNMPNWYTDNLPMPAGKRTTFSAYPFYNKNDDLMPSGLVGPVSIHTVRKISVTN</sequence>
<dbReference type="InterPro" id="IPR054593">
    <property type="entry name" value="Beta-mannosidase-like_N2"/>
</dbReference>
<dbReference type="Pfam" id="PF17132">
    <property type="entry name" value="Glyco_hydro_106"/>
    <property type="match status" value="1"/>
</dbReference>
<dbReference type="SUPFAM" id="SSF49785">
    <property type="entry name" value="Galactose-binding domain-like"/>
    <property type="match status" value="2"/>
</dbReference>
<dbReference type="GO" id="GO:0016787">
    <property type="term" value="F:hydrolase activity"/>
    <property type="evidence" value="ECO:0007669"/>
    <property type="project" value="UniProtKB-KW"/>
</dbReference>